<proteinExistence type="predicted"/>
<name>A0ABN8HV70_9NEOP</name>
<gene>
    <name evidence="2" type="ORF">IPOD504_LOCUS2956</name>
</gene>
<sequence length="68" mass="7922">MVIFLVHPRSEYVLQSDLSVQKKKDLKLCRQGAIPEDFHPWYKQLPTSSTAEDYAENHSEEEGDQQDD</sequence>
<reference evidence="2" key="1">
    <citation type="submission" date="2022-03" db="EMBL/GenBank/DDBJ databases">
        <authorList>
            <person name="Martin H S."/>
        </authorList>
    </citation>
    <scope>NUCLEOTIDE SEQUENCE</scope>
</reference>
<keyword evidence="3" id="KW-1185">Reference proteome</keyword>
<dbReference type="EMBL" id="OW152825">
    <property type="protein sequence ID" value="CAH2041166.1"/>
    <property type="molecule type" value="Genomic_DNA"/>
</dbReference>
<feature type="non-terminal residue" evidence="2">
    <location>
        <position position="1"/>
    </location>
</feature>
<evidence type="ECO:0000313" key="2">
    <source>
        <dbReference type="EMBL" id="CAH2041166.1"/>
    </source>
</evidence>
<accession>A0ABN8HV70</accession>
<evidence type="ECO:0000256" key="1">
    <source>
        <dbReference type="SAM" id="MobiDB-lite"/>
    </source>
</evidence>
<protein>
    <submittedName>
        <fullName evidence="2">Uncharacterized protein</fullName>
    </submittedName>
</protein>
<organism evidence="2 3">
    <name type="scientific">Iphiclides podalirius</name>
    <name type="common">scarce swallowtail</name>
    <dbReference type="NCBI Taxonomy" id="110791"/>
    <lineage>
        <taxon>Eukaryota</taxon>
        <taxon>Metazoa</taxon>
        <taxon>Ecdysozoa</taxon>
        <taxon>Arthropoda</taxon>
        <taxon>Hexapoda</taxon>
        <taxon>Insecta</taxon>
        <taxon>Pterygota</taxon>
        <taxon>Neoptera</taxon>
        <taxon>Endopterygota</taxon>
        <taxon>Lepidoptera</taxon>
        <taxon>Glossata</taxon>
        <taxon>Ditrysia</taxon>
        <taxon>Papilionoidea</taxon>
        <taxon>Papilionidae</taxon>
        <taxon>Papilioninae</taxon>
        <taxon>Iphiclides</taxon>
    </lineage>
</organism>
<evidence type="ECO:0000313" key="3">
    <source>
        <dbReference type="Proteomes" id="UP000837857"/>
    </source>
</evidence>
<feature type="region of interest" description="Disordered" evidence="1">
    <location>
        <begin position="40"/>
        <end position="68"/>
    </location>
</feature>
<dbReference type="Proteomes" id="UP000837857">
    <property type="component" value="Chromosome 13"/>
</dbReference>